<reference evidence="5 6" key="1">
    <citation type="submission" date="2018-06" db="EMBL/GenBank/DDBJ databases">
        <title>A transcriptomic atlas of mushroom development highlights an independent origin of complex multicellularity.</title>
        <authorList>
            <consortium name="DOE Joint Genome Institute"/>
            <person name="Krizsan K."/>
            <person name="Almasi E."/>
            <person name="Merenyi Z."/>
            <person name="Sahu N."/>
            <person name="Viragh M."/>
            <person name="Koszo T."/>
            <person name="Mondo S."/>
            <person name="Kiss B."/>
            <person name="Balint B."/>
            <person name="Kues U."/>
            <person name="Barry K."/>
            <person name="Hegedus J.C."/>
            <person name="Henrissat B."/>
            <person name="Johnson J."/>
            <person name="Lipzen A."/>
            <person name="Ohm R."/>
            <person name="Nagy I."/>
            <person name="Pangilinan J."/>
            <person name="Yan J."/>
            <person name="Xiong Y."/>
            <person name="Grigoriev I.V."/>
            <person name="Hibbett D.S."/>
            <person name="Nagy L.G."/>
        </authorList>
    </citation>
    <scope>NUCLEOTIDE SEQUENCE [LARGE SCALE GENOMIC DNA]</scope>
    <source>
        <strain evidence="5 6">SZMC22713</strain>
    </source>
</reference>
<evidence type="ECO:0000256" key="2">
    <source>
        <dbReference type="SAM" id="MobiDB-lite"/>
    </source>
</evidence>
<keyword evidence="1" id="KW-0945">Host-virus interaction</keyword>
<proteinExistence type="predicted"/>
<dbReference type="PANTHER" id="PTHR13037:SF24">
    <property type="entry name" value="POLYCOMB PROTEIN PCL-RELATED"/>
    <property type="match status" value="1"/>
</dbReference>
<protein>
    <submittedName>
        <fullName evidence="5">Uncharacterized protein</fullName>
    </submittedName>
</protein>
<evidence type="ECO:0000313" key="6">
    <source>
        <dbReference type="Proteomes" id="UP000294933"/>
    </source>
</evidence>
<accession>A0A4Y7PV47</accession>
<feature type="compositionally biased region" description="Low complexity" evidence="2">
    <location>
        <begin position="410"/>
        <end position="424"/>
    </location>
</feature>
<keyword evidence="3" id="KW-1133">Transmembrane helix</keyword>
<feature type="region of interest" description="Disordered" evidence="2">
    <location>
        <begin position="134"/>
        <end position="198"/>
    </location>
</feature>
<feature type="compositionally biased region" description="Polar residues" evidence="2">
    <location>
        <begin position="165"/>
        <end position="177"/>
    </location>
</feature>
<dbReference type="Proteomes" id="UP000294933">
    <property type="component" value="Unassembled WGS sequence"/>
</dbReference>
<feature type="region of interest" description="Disordered" evidence="2">
    <location>
        <begin position="474"/>
        <end position="510"/>
    </location>
</feature>
<keyword evidence="6" id="KW-1185">Reference proteome</keyword>
<feature type="compositionally biased region" description="Polar residues" evidence="2">
    <location>
        <begin position="1207"/>
        <end position="1216"/>
    </location>
</feature>
<feature type="compositionally biased region" description="Polar residues" evidence="2">
    <location>
        <begin position="184"/>
        <end position="196"/>
    </location>
</feature>
<keyword evidence="4" id="KW-0732">Signal</keyword>
<feature type="compositionally biased region" description="Acidic residues" evidence="2">
    <location>
        <begin position="703"/>
        <end position="713"/>
    </location>
</feature>
<evidence type="ECO:0000256" key="1">
    <source>
        <dbReference type="ARBA" id="ARBA00022581"/>
    </source>
</evidence>
<keyword evidence="3" id="KW-0472">Membrane</keyword>
<feature type="chain" id="PRO_5021185961" evidence="4">
    <location>
        <begin position="26"/>
        <end position="1352"/>
    </location>
</feature>
<feature type="transmembrane region" description="Helical" evidence="3">
    <location>
        <begin position="241"/>
        <end position="264"/>
    </location>
</feature>
<feature type="region of interest" description="Disordered" evidence="2">
    <location>
        <begin position="778"/>
        <end position="811"/>
    </location>
</feature>
<gene>
    <name evidence="5" type="ORF">BD410DRAFT_900788</name>
</gene>
<evidence type="ECO:0000256" key="3">
    <source>
        <dbReference type="SAM" id="Phobius"/>
    </source>
</evidence>
<sequence>MLLIFPAFALLPLVAFYFSVSSSVGGNGPFSIGSFTAWSSWMRLHISPISPLPHPSLASPSVLFISPPDLAETSLPPAPVAVSTSTYLPVPNTTAVSPLLGIDVIVFPQTSTFDLQLLLASELLVKTMETNLGNIGSPPPPPPPISPSPPARLLIDPGPTPNPSPTQTLPISPTSLTDVRHTTTPDMTTRNDQVHPSSKEVKLAASNRMSRSGHLQLQGCFSEDPRACPRMGILDGLLESFVGPGVIILVFVVAMVCTIVILAFSAMPYSSESIGVQPIIPYILAVPAGRSALQQALDVSNFEQDQVSVPSRRHVSYRDVAVQTEACSSSVYDFLPEVLDASLAYAEDGIETAPDLRLSPGMASPALGRQQASVRKALDFSMLASSPTGHRTIAHPSIVTSSASSEDSALSIDARVGSSSSSQSLNDLPKTEVDHPVGLPAIYVNDIDSPSNSSADDFAAELHNRLQDLLRCDEDEDEPSLTPPPASPVSSASLSPVPSESPSPIVSPWSEDLIHNPEYVRINEQRPDGLAPSLSWRSSVDGLRQLLFEGDCNDTPPLTLTPHESLALTSVRFGADRLVGFKYEFSMHMERCELQVEEQEARYSAASSKFSFVFLPPAKRCKYEHEDDEEATWCSMATFTCSGSNIEDEDEMSMELTNVLDDVLLHPSSPTPESPSMLNSELFPIPEIHIVVDSPPSTPEISNTDDFDLSGIDDDLPLSSTPVKSGTSLDKFRQLSLASIQFSSSSEDIESGSAPDGLAPLVGTSNLGCSTSSLDLARHVPPLPSSDYSSDSRAGPAPNLSASTGNSASALGSLKPTVLSQTHHHPLLASHSSGGSDDLSGHIPPAWSFDLDVYNHPPPLPTTDSFFIGSAQSSTSSPVPVNYNSVTPAVSESSTISIGQVAAEEHGVDTPTVSESISDPVDLAVFEENGAEPGDDLLEPDVSLDLPDFSQLDKEYLLDQTFEAELAGCDDLGFECLAESEETSPRLSASAGFNGVDEGCSAANSPTQASGPVKEAQDISSESINFSCGGVSLLVDQTFASELEGQESADSSLSLAGVCDGEYLLDQTFDAELAACSEFGFEPLDESQGISTLPMAGAVFDGVDERGSGKNSPTPASGPVEEAHEEVSSTSINISCGEVSLLINQTFSSELGGLESAFLDNWAASSPDLTRGEALPSNISSVDPPPAEEERLREVVPLPCTEPIQDAPSTPSQSPTLRELPTGNAESVGGSHGRVFVREDTPELSLDTSSVASPESALSTPTSMAYARSSDLIQQVPSSPHAVATRSRLRECFTASNSSPSSPPADVPVPTSKREVDILKAPMQMVQVKRKVLRRDQFNPYHLPRLAGLDCP</sequence>
<name>A0A4Y7PV47_9AGAM</name>
<feature type="region of interest" description="Disordered" evidence="2">
    <location>
        <begin position="410"/>
        <end position="433"/>
    </location>
</feature>
<feature type="region of interest" description="Disordered" evidence="2">
    <location>
        <begin position="1293"/>
        <end position="1315"/>
    </location>
</feature>
<feature type="region of interest" description="Disordered" evidence="2">
    <location>
        <begin position="1103"/>
        <end position="1128"/>
    </location>
</feature>
<feature type="compositionally biased region" description="Pro residues" evidence="2">
    <location>
        <begin position="137"/>
        <end position="150"/>
    </location>
</feature>
<evidence type="ECO:0000256" key="4">
    <source>
        <dbReference type="SAM" id="SignalP"/>
    </source>
</evidence>
<feature type="compositionally biased region" description="Polar residues" evidence="2">
    <location>
        <begin position="800"/>
        <end position="810"/>
    </location>
</feature>
<feature type="region of interest" description="Disordered" evidence="2">
    <location>
        <begin position="694"/>
        <end position="713"/>
    </location>
</feature>
<dbReference type="PANTHER" id="PTHR13037">
    <property type="entry name" value="FORMIN"/>
    <property type="match status" value="1"/>
</dbReference>
<feature type="signal peptide" evidence="4">
    <location>
        <begin position="1"/>
        <end position="25"/>
    </location>
</feature>
<feature type="region of interest" description="Disordered" evidence="2">
    <location>
        <begin position="1202"/>
        <end position="1233"/>
    </location>
</feature>
<feature type="compositionally biased region" description="Low complexity" evidence="2">
    <location>
        <begin position="488"/>
        <end position="508"/>
    </location>
</feature>
<dbReference type="EMBL" id="ML170207">
    <property type="protein sequence ID" value="TDL18459.1"/>
    <property type="molecule type" value="Genomic_DNA"/>
</dbReference>
<keyword evidence="3" id="KW-0812">Transmembrane</keyword>
<dbReference type="VEuPathDB" id="FungiDB:BD410DRAFT_900788"/>
<feature type="region of interest" description="Disordered" evidence="2">
    <location>
        <begin position="1169"/>
        <end position="1190"/>
    </location>
</feature>
<evidence type="ECO:0000313" key="5">
    <source>
        <dbReference type="EMBL" id="TDL18459.1"/>
    </source>
</evidence>
<organism evidence="5 6">
    <name type="scientific">Rickenella mellea</name>
    <dbReference type="NCBI Taxonomy" id="50990"/>
    <lineage>
        <taxon>Eukaryota</taxon>
        <taxon>Fungi</taxon>
        <taxon>Dikarya</taxon>
        <taxon>Basidiomycota</taxon>
        <taxon>Agaricomycotina</taxon>
        <taxon>Agaricomycetes</taxon>
        <taxon>Hymenochaetales</taxon>
        <taxon>Rickenellaceae</taxon>
        <taxon>Rickenella</taxon>
    </lineage>
</organism>